<evidence type="ECO:0000313" key="3">
    <source>
        <dbReference type="Proteomes" id="UP000244005"/>
    </source>
</evidence>
<dbReference type="EMBL" id="KZ772741">
    <property type="protein sequence ID" value="PTQ35731.1"/>
    <property type="molecule type" value="Genomic_DNA"/>
</dbReference>
<dbReference type="Gramene" id="Mp2g24190.1">
    <property type="protein sequence ID" value="Mp2g24190.1.cds1"/>
    <property type="gene ID" value="Mp2g24190"/>
</dbReference>
<feature type="transmembrane region" description="Helical" evidence="1">
    <location>
        <begin position="57"/>
        <end position="78"/>
    </location>
</feature>
<accession>A0A2R6WPF6</accession>
<gene>
    <name evidence="2" type="ORF">MARPO_0069s0068</name>
</gene>
<name>A0A2R6WPF6_MARPO</name>
<sequence length="128" mass="14934">MHACTQRFEELLNSTRRWNWAEYIICIPIWHSLALLNKNQGIRSLEAYSFSFVHSQYIWKLLLLVLSFLRHVILYVALTDLFFGMFCKETPEAMIRSGLNLDPSLALDSKLFCTGGDQSFEKLVRIKT</sequence>
<organism evidence="2 3">
    <name type="scientific">Marchantia polymorpha</name>
    <name type="common">Common liverwort</name>
    <name type="synonym">Marchantia aquatica</name>
    <dbReference type="NCBI Taxonomy" id="3197"/>
    <lineage>
        <taxon>Eukaryota</taxon>
        <taxon>Viridiplantae</taxon>
        <taxon>Streptophyta</taxon>
        <taxon>Embryophyta</taxon>
        <taxon>Marchantiophyta</taxon>
        <taxon>Marchantiopsida</taxon>
        <taxon>Marchantiidae</taxon>
        <taxon>Marchantiales</taxon>
        <taxon>Marchantiaceae</taxon>
        <taxon>Marchantia</taxon>
    </lineage>
</organism>
<proteinExistence type="predicted"/>
<reference evidence="3" key="1">
    <citation type="journal article" date="2017" name="Cell">
        <title>Insights into land plant evolution garnered from the Marchantia polymorpha genome.</title>
        <authorList>
            <person name="Bowman J.L."/>
            <person name="Kohchi T."/>
            <person name="Yamato K.T."/>
            <person name="Jenkins J."/>
            <person name="Shu S."/>
            <person name="Ishizaki K."/>
            <person name="Yamaoka S."/>
            <person name="Nishihama R."/>
            <person name="Nakamura Y."/>
            <person name="Berger F."/>
            <person name="Adam C."/>
            <person name="Aki S.S."/>
            <person name="Althoff F."/>
            <person name="Araki T."/>
            <person name="Arteaga-Vazquez M.A."/>
            <person name="Balasubrmanian S."/>
            <person name="Barry K."/>
            <person name="Bauer D."/>
            <person name="Boehm C.R."/>
            <person name="Briginshaw L."/>
            <person name="Caballero-Perez J."/>
            <person name="Catarino B."/>
            <person name="Chen F."/>
            <person name="Chiyoda S."/>
            <person name="Chovatia M."/>
            <person name="Davies K.M."/>
            <person name="Delmans M."/>
            <person name="Demura T."/>
            <person name="Dierschke T."/>
            <person name="Dolan L."/>
            <person name="Dorantes-Acosta A.E."/>
            <person name="Eklund D.M."/>
            <person name="Florent S.N."/>
            <person name="Flores-Sandoval E."/>
            <person name="Fujiyama A."/>
            <person name="Fukuzawa H."/>
            <person name="Galik B."/>
            <person name="Grimanelli D."/>
            <person name="Grimwood J."/>
            <person name="Grossniklaus U."/>
            <person name="Hamada T."/>
            <person name="Haseloff J."/>
            <person name="Hetherington A.J."/>
            <person name="Higo A."/>
            <person name="Hirakawa Y."/>
            <person name="Hundley H.N."/>
            <person name="Ikeda Y."/>
            <person name="Inoue K."/>
            <person name="Inoue S.I."/>
            <person name="Ishida S."/>
            <person name="Jia Q."/>
            <person name="Kakita M."/>
            <person name="Kanazawa T."/>
            <person name="Kawai Y."/>
            <person name="Kawashima T."/>
            <person name="Kennedy M."/>
            <person name="Kinose K."/>
            <person name="Kinoshita T."/>
            <person name="Kohara Y."/>
            <person name="Koide E."/>
            <person name="Komatsu K."/>
            <person name="Kopischke S."/>
            <person name="Kubo M."/>
            <person name="Kyozuka J."/>
            <person name="Lagercrantz U."/>
            <person name="Lin S.S."/>
            <person name="Lindquist E."/>
            <person name="Lipzen A.M."/>
            <person name="Lu C.W."/>
            <person name="De Luna E."/>
            <person name="Martienssen R.A."/>
            <person name="Minamino N."/>
            <person name="Mizutani M."/>
            <person name="Mizutani M."/>
            <person name="Mochizuki N."/>
            <person name="Monte I."/>
            <person name="Mosher R."/>
            <person name="Nagasaki H."/>
            <person name="Nakagami H."/>
            <person name="Naramoto S."/>
            <person name="Nishitani K."/>
            <person name="Ohtani M."/>
            <person name="Okamoto T."/>
            <person name="Okumura M."/>
            <person name="Phillips J."/>
            <person name="Pollak B."/>
            <person name="Reinders A."/>
            <person name="Rovekamp M."/>
            <person name="Sano R."/>
            <person name="Sawa S."/>
            <person name="Schmid M.W."/>
            <person name="Shirakawa M."/>
            <person name="Solano R."/>
            <person name="Spunde A."/>
            <person name="Suetsugu N."/>
            <person name="Sugano S."/>
            <person name="Sugiyama A."/>
            <person name="Sun R."/>
            <person name="Suzuki Y."/>
            <person name="Takenaka M."/>
            <person name="Takezawa D."/>
            <person name="Tomogane H."/>
            <person name="Tsuzuki M."/>
            <person name="Ueda T."/>
            <person name="Umeda M."/>
            <person name="Ward J.M."/>
            <person name="Watanabe Y."/>
            <person name="Yazaki K."/>
            <person name="Yokoyama R."/>
            <person name="Yoshitake Y."/>
            <person name="Yotsui I."/>
            <person name="Zachgo S."/>
            <person name="Schmutz J."/>
        </authorList>
    </citation>
    <scope>NUCLEOTIDE SEQUENCE [LARGE SCALE GENOMIC DNA]</scope>
    <source>
        <strain evidence="3">Tak-1</strain>
    </source>
</reference>
<keyword evidence="1" id="KW-1133">Transmembrane helix</keyword>
<keyword evidence="1" id="KW-0472">Membrane</keyword>
<dbReference type="AlphaFoldDB" id="A0A2R6WPF6"/>
<keyword evidence="3" id="KW-1185">Reference proteome</keyword>
<evidence type="ECO:0000313" key="2">
    <source>
        <dbReference type="EMBL" id="PTQ35731.1"/>
    </source>
</evidence>
<protein>
    <submittedName>
        <fullName evidence="2">Uncharacterized protein</fullName>
    </submittedName>
</protein>
<dbReference type="Proteomes" id="UP000244005">
    <property type="component" value="Unassembled WGS sequence"/>
</dbReference>
<evidence type="ECO:0000256" key="1">
    <source>
        <dbReference type="SAM" id="Phobius"/>
    </source>
</evidence>
<keyword evidence="1" id="KW-0812">Transmembrane</keyword>